<name>A0AAP5I2G9_9CYAN</name>
<dbReference type="RefSeq" id="WP_208341265.1">
    <property type="nucleotide sequence ID" value="NZ_CAWQFN010000835.1"/>
</dbReference>
<keyword evidence="1" id="KW-0175">Coiled coil</keyword>
<organism evidence="4 5">
    <name type="scientific">Aetokthonos hydrillicola Thurmond2011</name>
    <dbReference type="NCBI Taxonomy" id="2712845"/>
    <lineage>
        <taxon>Bacteria</taxon>
        <taxon>Bacillati</taxon>
        <taxon>Cyanobacteriota</taxon>
        <taxon>Cyanophyceae</taxon>
        <taxon>Nostocales</taxon>
        <taxon>Hapalosiphonaceae</taxon>
        <taxon>Aetokthonos</taxon>
    </lineage>
</organism>
<dbReference type="AlphaFoldDB" id="A0AAP5I2G9"/>
<keyword evidence="3" id="KW-1133">Transmembrane helix</keyword>
<feature type="region of interest" description="Disordered" evidence="2">
    <location>
        <begin position="97"/>
        <end position="125"/>
    </location>
</feature>
<accession>A0AAP5I2G9</accession>
<keyword evidence="5" id="KW-1185">Reference proteome</keyword>
<dbReference type="EMBL" id="JAALHA020000001">
    <property type="protein sequence ID" value="MDR9893903.1"/>
    <property type="molecule type" value="Genomic_DNA"/>
</dbReference>
<keyword evidence="3" id="KW-0472">Membrane</keyword>
<evidence type="ECO:0000256" key="1">
    <source>
        <dbReference type="SAM" id="Coils"/>
    </source>
</evidence>
<protein>
    <submittedName>
        <fullName evidence="4">Uncharacterized protein</fullName>
    </submittedName>
</protein>
<evidence type="ECO:0000313" key="4">
    <source>
        <dbReference type="EMBL" id="MDR9893903.1"/>
    </source>
</evidence>
<evidence type="ECO:0000256" key="2">
    <source>
        <dbReference type="SAM" id="MobiDB-lite"/>
    </source>
</evidence>
<feature type="transmembrane region" description="Helical" evidence="3">
    <location>
        <begin position="158"/>
        <end position="180"/>
    </location>
</feature>
<feature type="compositionally biased region" description="Polar residues" evidence="2">
    <location>
        <begin position="97"/>
        <end position="116"/>
    </location>
</feature>
<proteinExistence type="predicted"/>
<reference evidence="5" key="1">
    <citation type="journal article" date="2021" name="Science">
        <title>Hunting the eagle killer: A cyanobacterial neurotoxin causes vacuolar myelinopathy.</title>
        <authorList>
            <person name="Breinlinger S."/>
            <person name="Phillips T.J."/>
            <person name="Haram B.N."/>
            <person name="Mares J."/>
            <person name="Martinez Yerena J.A."/>
            <person name="Hrouzek P."/>
            <person name="Sobotka R."/>
            <person name="Henderson W.M."/>
            <person name="Schmieder P."/>
            <person name="Williams S.M."/>
            <person name="Lauderdale J.D."/>
            <person name="Wilde H.D."/>
            <person name="Gerrin W."/>
            <person name="Kust A."/>
            <person name="Washington J.W."/>
            <person name="Wagner C."/>
            <person name="Geier B."/>
            <person name="Liebeke M."/>
            <person name="Enke H."/>
            <person name="Niedermeyer T.H.J."/>
            <person name="Wilde S.B."/>
        </authorList>
    </citation>
    <scope>NUCLEOTIDE SEQUENCE [LARGE SCALE GENOMIC DNA]</scope>
    <source>
        <strain evidence="5">Thurmond2011</strain>
    </source>
</reference>
<gene>
    <name evidence="4" type="ORF">G7B40_004850</name>
</gene>
<evidence type="ECO:0000313" key="5">
    <source>
        <dbReference type="Proteomes" id="UP000667802"/>
    </source>
</evidence>
<evidence type="ECO:0000256" key="3">
    <source>
        <dbReference type="SAM" id="Phobius"/>
    </source>
</evidence>
<comment type="caution">
    <text evidence="4">The sequence shown here is derived from an EMBL/GenBank/DDBJ whole genome shotgun (WGS) entry which is preliminary data.</text>
</comment>
<keyword evidence="3" id="KW-0812">Transmembrane</keyword>
<sequence>MRTVTGSVYNNTHIGTTQPYSPSVPLSIYRDLASELQACQARINEFAAQNKELAQENQVLRQEIAKAVQSVLHLQQLLDYRTASDYNQAFNYYPDFQSQPKHPPTVTQQHVAHQQSPRPPVVTSSDEISSSMSETFFIEEEEVNYYPLSEPEASEVSGWKLVITILLIILMGFGAGYLIVRPLFEHHDR</sequence>
<dbReference type="Proteomes" id="UP000667802">
    <property type="component" value="Unassembled WGS sequence"/>
</dbReference>
<feature type="coiled-coil region" evidence="1">
    <location>
        <begin position="29"/>
        <end position="70"/>
    </location>
</feature>